<dbReference type="PROSITE" id="PS50977">
    <property type="entry name" value="HTH_TETR_2"/>
    <property type="match status" value="1"/>
</dbReference>
<dbReference type="InterPro" id="IPR050109">
    <property type="entry name" value="HTH-type_TetR-like_transc_reg"/>
</dbReference>
<evidence type="ECO:0000256" key="3">
    <source>
        <dbReference type="ARBA" id="ARBA00023163"/>
    </source>
</evidence>
<feature type="DNA-binding region" description="H-T-H motif" evidence="4">
    <location>
        <begin position="36"/>
        <end position="55"/>
    </location>
</feature>
<dbReference type="EMBL" id="MWQN01000001">
    <property type="protein sequence ID" value="OPC79850.1"/>
    <property type="molecule type" value="Genomic_DNA"/>
</dbReference>
<dbReference type="Pfam" id="PF00440">
    <property type="entry name" value="TetR_N"/>
    <property type="match status" value="1"/>
</dbReference>
<evidence type="ECO:0000256" key="4">
    <source>
        <dbReference type="PROSITE-ProRule" id="PRU00335"/>
    </source>
</evidence>
<proteinExistence type="predicted"/>
<name>A0A1T3NT41_9ACTN</name>
<dbReference type="InterPro" id="IPR009057">
    <property type="entry name" value="Homeodomain-like_sf"/>
</dbReference>
<sequence length="206" mass="22436">MTTELPLRERKKLRTRQALAAAALELFTTKGFDATTLDEIVGAVEVSKRTFFRTFASKEDVALAPERELWTAYLVDLAERPLAGRVLTIYQDALTETLGAMPADWADRFAASRRIADATPALNALSLRFCADTTDAVVDTLADRLGPGAPDRILLHLPLDTMLAAWHWAQREWTARGAGPGLAGHLERAFAAIPASLELVIPTSPA</sequence>
<dbReference type="SUPFAM" id="SSF46689">
    <property type="entry name" value="Homeodomain-like"/>
    <property type="match status" value="1"/>
</dbReference>
<evidence type="ECO:0000313" key="6">
    <source>
        <dbReference type="EMBL" id="OPC79850.1"/>
    </source>
</evidence>
<keyword evidence="2 4" id="KW-0238">DNA-binding</keyword>
<evidence type="ECO:0000313" key="7">
    <source>
        <dbReference type="Proteomes" id="UP000190037"/>
    </source>
</evidence>
<organism evidence="6 7">
    <name type="scientific">Embleya scabrispora</name>
    <dbReference type="NCBI Taxonomy" id="159449"/>
    <lineage>
        <taxon>Bacteria</taxon>
        <taxon>Bacillati</taxon>
        <taxon>Actinomycetota</taxon>
        <taxon>Actinomycetes</taxon>
        <taxon>Kitasatosporales</taxon>
        <taxon>Streptomycetaceae</taxon>
        <taxon>Embleya</taxon>
    </lineage>
</organism>
<reference evidence="6 7" key="1">
    <citation type="submission" date="2017-03" db="EMBL/GenBank/DDBJ databases">
        <title>Draft genome sequence of Streptomyces scabrisporus NF3, endophyte isolated from Amphipterygium adstringens.</title>
        <authorList>
            <person name="Vazquez M."/>
            <person name="Ceapa C.D."/>
            <person name="Rodriguez Luna D."/>
            <person name="Sanchez Esquivel S."/>
        </authorList>
    </citation>
    <scope>NUCLEOTIDE SEQUENCE [LARGE SCALE GENOMIC DNA]</scope>
    <source>
        <strain evidence="6 7">NF3</strain>
    </source>
</reference>
<comment type="caution">
    <text evidence="6">The sequence shown here is derived from an EMBL/GenBank/DDBJ whole genome shotgun (WGS) entry which is preliminary data.</text>
</comment>
<dbReference type="Gene3D" id="1.10.357.10">
    <property type="entry name" value="Tetracycline Repressor, domain 2"/>
    <property type="match status" value="1"/>
</dbReference>
<dbReference type="Proteomes" id="UP000190037">
    <property type="component" value="Unassembled WGS sequence"/>
</dbReference>
<dbReference type="RefSeq" id="WP_078974120.1">
    <property type="nucleotide sequence ID" value="NZ_MWQN01000001.1"/>
</dbReference>
<dbReference type="OrthoDB" id="3787664at2"/>
<evidence type="ECO:0000256" key="2">
    <source>
        <dbReference type="ARBA" id="ARBA00023125"/>
    </source>
</evidence>
<dbReference type="STRING" id="159449.B4N89_01840"/>
<feature type="domain" description="HTH tetR-type" evidence="5">
    <location>
        <begin position="13"/>
        <end position="73"/>
    </location>
</feature>
<dbReference type="GO" id="GO:0000976">
    <property type="term" value="F:transcription cis-regulatory region binding"/>
    <property type="evidence" value="ECO:0007669"/>
    <property type="project" value="TreeGrafter"/>
</dbReference>
<dbReference type="PRINTS" id="PR00455">
    <property type="entry name" value="HTHTETR"/>
</dbReference>
<dbReference type="InterPro" id="IPR001647">
    <property type="entry name" value="HTH_TetR"/>
</dbReference>
<gene>
    <name evidence="6" type="ORF">B4N89_01840</name>
</gene>
<keyword evidence="7" id="KW-1185">Reference proteome</keyword>
<dbReference type="AlphaFoldDB" id="A0A1T3NT41"/>
<dbReference type="GO" id="GO:0003700">
    <property type="term" value="F:DNA-binding transcription factor activity"/>
    <property type="evidence" value="ECO:0007669"/>
    <property type="project" value="TreeGrafter"/>
</dbReference>
<keyword evidence="3" id="KW-0804">Transcription</keyword>
<keyword evidence="1" id="KW-0805">Transcription regulation</keyword>
<accession>A0A1T3NT41</accession>
<dbReference type="PANTHER" id="PTHR30055:SF238">
    <property type="entry name" value="MYCOFACTOCIN BIOSYNTHESIS TRANSCRIPTIONAL REGULATOR MFTR-RELATED"/>
    <property type="match status" value="1"/>
</dbReference>
<evidence type="ECO:0000256" key="1">
    <source>
        <dbReference type="ARBA" id="ARBA00023015"/>
    </source>
</evidence>
<dbReference type="PANTHER" id="PTHR30055">
    <property type="entry name" value="HTH-TYPE TRANSCRIPTIONAL REGULATOR RUTR"/>
    <property type="match status" value="1"/>
</dbReference>
<evidence type="ECO:0000259" key="5">
    <source>
        <dbReference type="PROSITE" id="PS50977"/>
    </source>
</evidence>
<protein>
    <recommendedName>
        <fullName evidence="5">HTH tetR-type domain-containing protein</fullName>
    </recommendedName>
</protein>